<evidence type="ECO:0000256" key="4">
    <source>
        <dbReference type="ARBA" id="ARBA00022792"/>
    </source>
</evidence>
<dbReference type="GO" id="GO:0005743">
    <property type="term" value="C:mitochondrial inner membrane"/>
    <property type="evidence" value="ECO:0007669"/>
    <property type="project" value="UniProtKB-SubCell"/>
</dbReference>
<dbReference type="GO" id="GO:0016491">
    <property type="term" value="F:oxidoreductase activity"/>
    <property type="evidence" value="ECO:0007669"/>
    <property type="project" value="UniProtKB-KW"/>
</dbReference>
<keyword evidence="8" id="KW-0496">Mitochondrion</keyword>
<evidence type="ECO:0000256" key="7">
    <source>
        <dbReference type="ARBA" id="ARBA00023002"/>
    </source>
</evidence>
<organism evidence="10 11">
    <name type="scientific">Rhizoctonia solani</name>
    <dbReference type="NCBI Taxonomy" id="456999"/>
    <lineage>
        <taxon>Eukaryota</taxon>
        <taxon>Fungi</taxon>
        <taxon>Dikarya</taxon>
        <taxon>Basidiomycota</taxon>
        <taxon>Agaricomycotina</taxon>
        <taxon>Agaricomycetes</taxon>
        <taxon>Cantharellales</taxon>
        <taxon>Ceratobasidiaceae</taxon>
        <taxon>Rhizoctonia</taxon>
    </lineage>
</organism>
<evidence type="ECO:0000256" key="6">
    <source>
        <dbReference type="ARBA" id="ARBA00022989"/>
    </source>
</evidence>
<dbReference type="GO" id="GO:0006123">
    <property type="term" value="P:mitochondrial electron transport, cytochrome c to oxygen"/>
    <property type="evidence" value="ECO:0007669"/>
    <property type="project" value="InterPro"/>
</dbReference>
<dbReference type="CDD" id="cd00922">
    <property type="entry name" value="Cyt_c_Oxidase_IV"/>
    <property type="match status" value="1"/>
</dbReference>
<keyword evidence="4" id="KW-0999">Mitochondrion inner membrane</keyword>
<dbReference type="Proteomes" id="UP000663827">
    <property type="component" value="Unassembled WGS sequence"/>
</dbReference>
<dbReference type="InterPro" id="IPR004203">
    <property type="entry name" value="Cyt_c_oxidase_su4_fam"/>
</dbReference>
<comment type="similarity">
    <text evidence="2">Belongs to the cytochrome c oxidase IV family.</text>
</comment>
<comment type="caution">
    <text evidence="10">The sequence shown here is derived from an EMBL/GenBank/DDBJ whole genome shotgun (WGS) entry which is preliminary data.</text>
</comment>
<evidence type="ECO:0000313" key="11">
    <source>
        <dbReference type="Proteomes" id="UP000663827"/>
    </source>
</evidence>
<sequence length="480" mass="53304">MTELANGLSLGDLRDLHGRHFNSLNKDYMLPADSVEMKRLSTQHRMLRIALGNLYPDNYMEPIVRRLTPREGETIRICDLGSGSGDWAADMATIFPHSEVLAIDLAPGLPANPPANLQFKVADMTQEIPECHDQFDLIHGRCIANGIKDYPALFAMVHRYLKPGGILITAEGFIDIFDEDLKSMEPKEQGGLARLFCEIAKRQRSPNNTGVNRTGYFLDEWLREHGGFEDIKERKIHIPLGWEGSTELCQEPQRAGQLLLESTRSFAGAWKPMFLSMGLAEADIDRWIALAREELESPETTRAYVRFRFVIAMNVLRASRIVARPRALLTVRAASATASPIRSSNSAVPLANVEAQWESLSAEEQVEVHRELESLQKRDWKTLSIDEKKAAYFVAFGPHGPRTPTSPSGQGLKVITGTLAVIAASALAFGAIRSYGGTPPRTINKEYEEATNRRAIEQKMNPLTGISSEGYKGTGFVVSK</sequence>
<evidence type="ECO:0000256" key="5">
    <source>
        <dbReference type="ARBA" id="ARBA00022946"/>
    </source>
</evidence>
<evidence type="ECO:0000256" key="9">
    <source>
        <dbReference type="ARBA" id="ARBA00023136"/>
    </source>
</evidence>
<keyword evidence="6" id="KW-1133">Transmembrane helix</keyword>
<evidence type="ECO:0000256" key="1">
    <source>
        <dbReference type="ARBA" id="ARBA00004434"/>
    </source>
</evidence>
<dbReference type="Pfam" id="PF02936">
    <property type="entry name" value="COX4"/>
    <property type="match status" value="1"/>
</dbReference>
<dbReference type="PANTHER" id="PTHR10707">
    <property type="entry name" value="CYTOCHROME C OXIDASE SUBUNIT IV"/>
    <property type="match status" value="1"/>
</dbReference>
<dbReference type="SUPFAM" id="SSF81406">
    <property type="entry name" value="Mitochondrial cytochrome c oxidase subunit IV"/>
    <property type="match status" value="1"/>
</dbReference>
<dbReference type="AlphaFoldDB" id="A0A8H3DTY8"/>
<keyword evidence="9" id="KW-0472">Membrane</keyword>
<dbReference type="EMBL" id="CAJNJQ010000137">
    <property type="protein sequence ID" value="CAE7058884.1"/>
    <property type="molecule type" value="Genomic_DNA"/>
</dbReference>
<evidence type="ECO:0008006" key="12">
    <source>
        <dbReference type="Google" id="ProtNLM"/>
    </source>
</evidence>
<keyword evidence="3" id="KW-0812">Transmembrane</keyword>
<evidence type="ECO:0000313" key="10">
    <source>
        <dbReference type="EMBL" id="CAE7058884.1"/>
    </source>
</evidence>
<proteinExistence type="inferred from homology"/>
<dbReference type="Gene3D" id="1.10.442.10">
    <property type="entry name" value="Cytochrome c oxidase subunit IV"/>
    <property type="match status" value="1"/>
</dbReference>
<gene>
    <name evidence="10" type="ORF">RDB_LOCUS6473</name>
</gene>
<dbReference type="CDD" id="cd02440">
    <property type="entry name" value="AdoMet_MTases"/>
    <property type="match status" value="1"/>
</dbReference>
<dbReference type="InterPro" id="IPR029063">
    <property type="entry name" value="SAM-dependent_MTases_sf"/>
</dbReference>
<dbReference type="Pfam" id="PF13489">
    <property type="entry name" value="Methyltransf_23"/>
    <property type="match status" value="1"/>
</dbReference>
<accession>A0A8H3DTY8</accession>
<comment type="subcellular location">
    <subcellularLocation>
        <location evidence="1">Mitochondrion inner membrane</location>
        <topology evidence="1">Single-pass membrane protein</topology>
    </subcellularLocation>
</comment>
<name>A0A8H3DTY8_9AGAM</name>
<dbReference type="Gene3D" id="3.40.50.150">
    <property type="entry name" value="Vaccinia Virus protein VP39"/>
    <property type="match status" value="1"/>
</dbReference>
<dbReference type="InterPro" id="IPR036639">
    <property type="entry name" value="Cyt_c_oxidase_su4_sf"/>
</dbReference>
<dbReference type="PANTHER" id="PTHR10707:SF10">
    <property type="entry name" value="CYTOCHROME C OXIDASE SUBUNIT 4"/>
    <property type="match status" value="1"/>
</dbReference>
<evidence type="ECO:0000256" key="3">
    <source>
        <dbReference type="ARBA" id="ARBA00022692"/>
    </source>
</evidence>
<dbReference type="SUPFAM" id="SSF53335">
    <property type="entry name" value="S-adenosyl-L-methionine-dependent methyltransferases"/>
    <property type="match status" value="1"/>
</dbReference>
<keyword evidence="5" id="KW-0809">Transit peptide</keyword>
<evidence type="ECO:0000256" key="2">
    <source>
        <dbReference type="ARBA" id="ARBA00008135"/>
    </source>
</evidence>
<reference evidence="10" key="1">
    <citation type="submission" date="2021-01" db="EMBL/GenBank/DDBJ databases">
        <authorList>
            <person name="Kaushik A."/>
        </authorList>
    </citation>
    <scope>NUCLEOTIDE SEQUENCE</scope>
    <source>
        <strain evidence="10">AG5</strain>
    </source>
</reference>
<evidence type="ECO:0000256" key="8">
    <source>
        <dbReference type="ARBA" id="ARBA00023128"/>
    </source>
</evidence>
<dbReference type="GO" id="GO:0045277">
    <property type="term" value="C:respiratory chain complex IV"/>
    <property type="evidence" value="ECO:0007669"/>
    <property type="project" value="InterPro"/>
</dbReference>
<keyword evidence="7" id="KW-0560">Oxidoreductase</keyword>
<protein>
    <recommendedName>
        <fullName evidence="12">Methyltransferase domain-containing protein</fullName>
    </recommendedName>
</protein>